<dbReference type="Proteomes" id="UP001430700">
    <property type="component" value="Unassembled WGS sequence"/>
</dbReference>
<evidence type="ECO:0000313" key="2">
    <source>
        <dbReference type="Proteomes" id="UP001430700"/>
    </source>
</evidence>
<sequence>MKKSIFLIIIVIFSSCVFKRITPFKESPKGMAFINAGSYRYADFPEEDSPNWGELSYIENFEEGGVRYGKIIDGYKEGKWLSGDAGFDTLGNVYAIGGIWKEEYFKHGLRDSIFRQFDNDGKVIYETTFKMGTGLWKEFHDNRKVYFEAYTKDGYFTDTLRLYNKEGKKFEKRLYQKDVLVYYAGNDWSLRYRYKPNDNTYLEVDSYELKNLKQGSFRNTFSYKTKEEFENDHFAKSTLKR</sequence>
<dbReference type="Gene3D" id="2.20.110.10">
    <property type="entry name" value="Histone H3 K4-specific methyltransferase SET7/9 N-terminal domain"/>
    <property type="match status" value="1"/>
</dbReference>
<dbReference type="EMBL" id="JAJJMN010000001">
    <property type="protein sequence ID" value="MCC9016459.1"/>
    <property type="molecule type" value="Genomic_DNA"/>
</dbReference>
<dbReference type="SUPFAM" id="SSF82185">
    <property type="entry name" value="Histone H3 K4-specific methyltransferase SET7/9 N-terminal domain"/>
    <property type="match status" value="1"/>
</dbReference>
<evidence type="ECO:0000313" key="1">
    <source>
        <dbReference type="EMBL" id="MCC9016459.1"/>
    </source>
</evidence>
<dbReference type="PROSITE" id="PS51257">
    <property type="entry name" value="PROKAR_LIPOPROTEIN"/>
    <property type="match status" value="1"/>
</dbReference>
<proteinExistence type="predicted"/>
<organism evidence="1 2">
    <name type="scientific">Flavobacterium lipolyticum</name>
    <dbReference type="NCBI Taxonomy" id="2893754"/>
    <lineage>
        <taxon>Bacteria</taxon>
        <taxon>Pseudomonadati</taxon>
        <taxon>Bacteroidota</taxon>
        <taxon>Flavobacteriia</taxon>
        <taxon>Flavobacteriales</taxon>
        <taxon>Flavobacteriaceae</taxon>
        <taxon>Flavobacterium</taxon>
    </lineage>
</organism>
<accession>A0ABS8LVN2</accession>
<evidence type="ECO:0008006" key="3">
    <source>
        <dbReference type="Google" id="ProtNLM"/>
    </source>
</evidence>
<comment type="caution">
    <text evidence="1">The sequence shown here is derived from an EMBL/GenBank/DDBJ whole genome shotgun (WGS) entry which is preliminary data.</text>
</comment>
<keyword evidence="2" id="KW-1185">Reference proteome</keyword>
<gene>
    <name evidence="1" type="ORF">LNQ34_01560</name>
</gene>
<reference evidence="1" key="1">
    <citation type="submission" date="2021-11" db="EMBL/GenBank/DDBJ databases">
        <title>Description of novel Flavobacterium species.</title>
        <authorList>
            <person name="Saticioglu I.B."/>
            <person name="Ay H."/>
            <person name="Altun S."/>
            <person name="Duman M."/>
        </authorList>
    </citation>
    <scope>NUCLEOTIDE SEQUENCE</scope>
    <source>
        <strain evidence="1">F-126</strain>
    </source>
</reference>
<dbReference type="RefSeq" id="WP_229998444.1">
    <property type="nucleotide sequence ID" value="NZ_JAJJMN010000001.1"/>
</dbReference>
<protein>
    <recommendedName>
        <fullName evidence="3">Toxin-antitoxin system YwqK family antitoxin</fullName>
    </recommendedName>
</protein>
<name>A0ABS8LVN2_9FLAO</name>